<gene>
    <name evidence="2" type="ORF">Pmani_000120</name>
</gene>
<feature type="compositionally biased region" description="Low complexity" evidence="1">
    <location>
        <begin position="184"/>
        <end position="198"/>
    </location>
</feature>
<sequence length="244" mass="24496">MSDVSGARPLPPPLPLQYTGGRGGSVAQPPPCYLTPPLSSLACRGVARGATLGLKHKAWRPTLHRGSEKAAGAAVKQHNNPSRLHSAAPRQPAHSGRRPEGALCWLTSGIVAIAGGAALRRAAGSSSASTWCDGSGGVCASGASGGGSYLLAMLPLSANSRITCASYSVNQYLPTALPPARRLPTRHPLPAVNTSSCSGGSGEGGEVVSGTASPGGPALTSGHWSPSTAGVIVPRPRTRAPPSR</sequence>
<evidence type="ECO:0000313" key="2">
    <source>
        <dbReference type="EMBL" id="KAK4329527.1"/>
    </source>
</evidence>
<organism evidence="2 3">
    <name type="scientific">Petrolisthes manimaculis</name>
    <dbReference type="NCBI Taxonomy" id="1843537"/>
    <lineage>
        <taxon>Eukaryota</taxon>
        <taxon>Metazoa</taxon>
        <taxon>Ecdysozoa</taxon>
        <taxon>Arthropoda</taxon>
        <taxon>Crustacea</taxon>
        <taxon>Multicrustacea</taxon>
        <taxon>Malacostraca</taxon>
        <taxon>Eumalacostraca</taxon>
        <taxon>Eucarida</taxon>
        <taxon>Decapoda</taxon>
        <taxon>Pleocyemata</taxon>
        <taxon>Anomura</taxon>
        <taxon>Galatheoidea</taxon>
        <taxon>Porcellanidae</taxon>
        <taxon>Petrolisthes</taxon>
    </lineage>
</organism>
<name>A0AAE1QQJ0_9EUCA</name>
<evidence type="ECO:0000313" key="3">
    <source>
        <dbReference type="Proteomes" id="UP001292094"/>
    </source>
</evidence>
<feature type="region of interest" description="Disordered" evidence="1">
    <location>
        <begin position="62"/>
        <end position="98"/>
    </location>
</feature>
<comment type="caution">
    <text evidence="2">The sequence shown here is derived from an EMBL/GenBank/DDBJ whole genome shotgun (WGS) entry which is preliminary data.</text>
</comment>
<proteinExistence type="predicted"/>
<accession>A0AAE1QQJ0</accession>
<keyword evidence="3" id="KW-1185">Reference proteome</keyword>
<dbReference type="AlphaFoldDB" id="A0AAE1QQJ0"/>
<evidence type="ECO:0000256" key="1">
    <source>
        <dbReference type="SAM" id="MobiDB-lite"/>
    </source>
</evidence>
<dbReference type="EMBL" id="JAWZYT010000007">
    <property type="protein sequence ID" value="KAK4329527.1"/>
    <property type="molecule type" value="Genomic_DNA"/>
</dbReference>
<feature type="region of interest" description="Disordered" evidence="1">
    <location>
        <begin position="184"/>
        <end position="244"/>
    </location>
</feature>
<protein>
    <submittedName>
        <fullName evidence="2">Uncharacterized protein</fullName>
    </submittedName>
</protein>
<feature type="region of interest" description="Disordered" evidence="1">
    <location>
        <begin position="1"/>
        <end position="26"/>
    </location>
</feature>
<dbReference type="Proteomes" id="UP001292094">
    <property type="component" value="Unassembled WGS sequence"/>
</dbReference>
<reference evidence="2" key="1">
    <citation type="submission" date="2023-11" db="EMBL/GenBank/DDBJ databases">
        <title>Genome assemblies of two species of porcelain crab, Petrolisthes cinctipes and Petrolisthes manimaculis (Anomura: Porcellanidae).</title>
        <authorList>
            <person name="Angst P."/>
        </authorList>
    </citation>
    <scope>NUCLEOTIDE SEQUENCE</scope>
    <source>
        <strain evidence="2">PB745_02</strain>
        <tissue evidence="2">Gill</tissue>
    </source>
</reference>